<accession>C5BUF8</accession>
<dbReference type="eggNOG" id="ENOG502ZCJ3">
    <property type="taxonomic scope" value="Bacteria"/>
</dbReference>
<gene>
    <name evidence="2" type="ordered locus">TERTU_4104</name>
</gene>
<evidence type="ECO:0000256" key="1">
    <source>
        <dbReference type="SAM" id="Phobius"/>
    </source>
</evidence>
<keyword evidence="1" id="KW-0472">Membrane</keyword>
<keyword evidence="3" id="KW-1185">Reference proteome</keyword>
<name>C5BUF8_TERTT</name>
<proteinExistence type="predicted"/>
<protein>
    <submittedName>
        <fullName evidence="2">Membrane protein</fullName>
    </submittedName>
</protein>
<dbReference type="Pfam" id="PF10067">
    <property type="entry name" value="DUF2306"/>
    <property type="match status" value="1"/>
</dbReference>
<evidence type="ECO:0000313" key="2">
    <source>
        <dbReference type="EMBL" id="ACR14347.1"/>
    </source>
</evidence>
<feature type="transmembrane region" description="Helical" evidence="1">
    <location>
        <begin position="244"/>
        <end position="269"/>
    </location>
</feature>
<keyword evidence="1" id="KW-1133">Transmembrane helix</keyword>
<feature type="transmembrane region" description="Helical" evidence="1">
    <location>
        <begin position="72"/>
        <end position="94"/>
    </location>
</feature>
<dbReference type="Proteomes" id="UP000009080">
    <property type="component" value="Chromosome"/>
</dbReference>
<evidence type="ECO:0000313" key="3">
    <source>
        <dbReference type="Proteomes" id="UP000009080"/>
    </source>
</evidence>
<dbReference type="AlphaFoldDB" id="C5BUF8"/>
<organism evidence="2 3">
    <name type="scientific">Teredinibacter turnerae (strain ATCC 39867 / T7901)</name>
    <dbReference type="NCBI Taxonomy" id="377629"/>
    <lineage>
        <taxon>Bacteria</taxon>
        <taxon>Pseudomonadati</taxon>
        <taxon>Pseudomonadota</taxon>
        <taxon>Gammaproteobacteria</taxon>
        <taxon>Cellvibrionales</taxon>
        <taxon>Cellvibrionaceae</taxon>
        <taxon>Teredinibacter</taxon>
    </lineage>
</organism>
<dbReference type="EMBL" id="CP001614">
    <property type="protein sequence ID" value="ACR14347.1"/>
    <property type="molecule type" value="Genomic_DNA"/>
</dbReference>
<feature type="transmembrane region" description="Helical" evidence="1">
    <location>
        <begin position="24"/>
        <end position="52"/>
    </location>
</feature>
<dbReference type="InterPro" id="IPR018750">
    <property type="entry name" value="DUF2306_membrane"/>
</dbReference>
<feature type="transmembrane region" description="Helical" evidence="1">
    <location>
        <begin position="215"/>
        <end position="232"/>
    </location>
</feature>
<dbReference type="STRING" id="377629.TERTU_4104"/>
<feature type="transmembrane region" description="Helical" evidence="1">
    <location>
        <begin position="174"/>
        <end position="195"/>
    </location>
</feature>
<dbReference type="OrthoDB" id="8759010at2"/>
<sequence length="278" mass="30547">MAEVSLVRPAKVRWFSAFSIHNGLSVWCGAMFGAQVLFAFYLLCIYLLPTLVGATEILQQSGSIKGYQDGDAVGNFIFLSHVIPAALLSVSGTLQLIPSIRNNHLQYHRWNGRFFLTMGVLGAVTGLYLTWVRGARLSDIGAIGITLNGLLIPVFVALAWRFALLKQWNSHQRFAVHAYILINGVLSFRLFLMSWYFLNQGANGNNSTLDGPADIALSFACYCVPMAVYELCRWAQSAGRSVRSVAAVTVWVMACGTFIGMLTAAAFMWSPKLVAIYS</sequence>
<feature type="transmembrane region" description="Helical" evidence="1">
    <location>
        <begin position="140"/>
        <end position="162"/>
    </location>
</feature>
<reference evidence="2 3" key="1">
    <citation type="journal article" date="2009" name="PLoS ONE">
        <title>The complete genome of Teredinibacter turnerae T7901: an intracellular endosymbiont of marine wood-boring bivalves (shipworms).</title>
        <authorList>
            <person name="Yang J.C."/>
            <person name="Madupu R."/>
            <person name="Durkin A.S."/>
            <person name="Ekborg N.A."/>
            <person name="Pedamallu C.S."/>
            <person name="Hostetler J.B."/>
            <person name="Radune D."/>
            <person name="Toms B.S."/>
            <person name="Henrissat B."/>
            <person name="Coutinho P.M."/>
            <person name="Schwarz S."/>
            <person name="Field L."/>
            <person name="Trindade-Silva A.E."/>
            <person name="Soares C.A.G."/>
            <person name="Elshahawi S."/>
            <person name="Hanora A."/>
            <person name="Schmidt E.W."/>
            <person name="Haygood M.G."/>
            <person name="Posfai J."/>
            <person name="Benner J."/>
            <person name="Madinger C."/>
            <person name="Nove J."/>
            <person name="Anton B."/>
            <person name="Chaudhary K."/>
            <person name="Foster J."/>
            <person name="Holman A."/>
            <person name="Kumar S."/>
            <person name="Lessard P.A."/>
            <person name="Luyten Y.A."/>
            <person name="Slatko B."/>
            <person name="Wood N."/>
            <person name="Wu B."/>
            <person name="Teplitski M."/>
            <person name="Mougous J.D."/>
            <person name="Ward N."/>
            <person name="Eisen J.A."/>
            <person name="Badger J.H."/>
            <person name="Distel D.L."/>
        </authorList>
    </citation>
    <scope>NUCLEOTIDE SEQUENCE [LARGE SCALE GENOMIC DNA]</scope>
    <source>
        <strain evidence="3">ATCC 39867 / T7901</strain>
    </source>
</reference>
<feature type="transmembrane region" description="Helical" evidence="1">
    <location>
        <begin position="114"/>
        <end position="134"/>
    </location>
</feature>
<keyword evidence="1" id="KW-0812">Transmembrane</keyword>
<dbReference type="KEGG" id="ttu:TERTU_4104"/>
<dbReference type="HOGENOM" id="CLU_088209_0_0_6"/>